<dbReference type="Pfam" id="PF23562">
    <property type="entry name" value="AMP-binding_C_3"/>
    <property type="match status" value="1"/>
</dbReference>
<dbReference type="InterPro" id="IPR020845">
    <property type="entry name" value="AMP-binding_CS"/>
</dbReference>
<dbReference type="InterPro" id="IPR042099">
    <property type="entry name" value="ANL_N_sf"/>
</dbReference>
<reference evidence="4 5" key="1">
    <citation type="submission" date="2022-11" db="EMBL/GenBank/DDBJ databases">
        <title>Desulfobotulus tamanensis H1 sp. nov. - anaerobic, alkaliphilic, sulphate reducing bacterium isolated from terrestrial mud volcano.</title>
        <authorList>
            <person name="Frolova A."/>
            <person name="Merkel A.Y."/>
            <person name="Slobodkin A.I."/>
        </authorList>
    </citation>
    <scope>NUCLEOTIDE SEQUENCE [LARGE SCALE GENOMIC DNA]</scope>
    <source>
        <strain evidence="4 5">H1</strain>
    </source>
</reference>
<evidence type="ECO:0000256" key="1">
    <source>
        <dbReference type="ARBA" id="ARBA00022741"/>
    </source>
</evidence>
<sequence length="636" mass="71156">MYQQAQKWYLTRQTFPELFQRNVARFPDRPAQKWRDEKGNVSSLAYGRLGEVIREISGGLLSRGVKKGDRVAILAPTVPQWLWADYAILCSGAITVAVHPALSALEMAEQVQDSGARWVFIYGRTTKERFAAVKPECVTTIISLGPENDSPDDGVNLICLNDFREEGRRFFQLSPLLFGTRWRSVQPDDAMTLIYTSGTTGQPKGVLHTHASMTFACIRDLCAIPLLTEKDCLLSFLPLSHSFERQCGHGTAMFAAVPIAYGSTSTLGEDLRLFRPTYMLGVPHTYAKVYGRASETLRGAVERFLFRKATDAGSFVVEKILRAAGVVDMSAKRSPCVQGFGFSLYYRLLDFFIFRKLRRRLGGRIRFVFSAAGALPENICRLYLAAGIRLLEGYGTTETCNTIALNPVHAIKPGSVGVFCKGVSWRLAEDGELLVKGDFLFRGYWNNPAATNAAFTPDGFYRTGDVVELTEDGYLRMVDRKKGMIMLTTGHRVASVKLEALFSLSPYIENTVVVGDDRPFPVVLIEPNFTTFVRMFREAGIPFSEEILETKEDDVCRVRPGFVKIPELVAMMEVEIASVNGQLQKFEKIGGYVILHERLCVETGELTPTLKVRREVVLSRYRDGIEKVYQKGPVLE</sequence>
<dbReference type="Pfam" id="PF00501">
    <property type="entry name" value="AMP-binding"/>
    <property type="match status" value="1"/>
</dbReference>
<comment type="caution">
    <text evidence="4">The sequence shown here is derived from an EMBL/GenBank/DDBJ whole genome shotgun (WGS) entry which is preliminary data.</text>
</comment>
<keyword evidence="1" id="KW-0547">Nucleotide-binding</keyword>
<dbReference type="Proteomes" id="UP001209681">
    <property type="component" value="Unassembled WGS sequence"/>
</dbReference>
<feature type="domain" description="AMP-dependent synthetase/ligase" evidence="3">
    <location>
        <begin position="19"/>
        <end position="445"/>
    </location>
</feature>
<dbReference type="EMBL" id="JAPFPW010000002">
    <property type="protein sequence ID" value="MCW7752799.1"/>
    <property type="molecule type" value="Genomic_DNA"/>
</dbReference>
<dbReference type="Gene3D" id="3.40.50.12780">
    <property type="entry name" value="N-terminal domain of ligase-like"/>
    <property type="match status" value="1"/>
</dbReference>
<dbReference type="PANTHER" id="PTHR43272">
    <property type="entry name" value="LONG-CHAIN-FATTY-ACID--COA LIGASE"/>
    <property type="match status" value="1"/>
</dbReference>
<evidence type="ECO:0000259" key="3">
    <source>
        <dbReference type="Pfam" id="PF00501"/>
    </source>
</evidence>
<keyword evidence="5" id="KW-1185">Reference proteome</keyword>
<dbReference type="RefSeq" id="WP_265423662.1">
    <property type="nucleotide sequence ID" value="NZ_JAPFPW010000002.1"/>
</dbReference>
<dbReference type="InterPro" id="IPR000873">
    <property type="entry name" value="AMP-dep_synth/lig_dom"/>
</dbReference>
<protein>
    <submittedName>
        <fullName evidence="4">AMP-binding protein</fullName>
    </submittedName>
</protein>
<proteinExistence type="predicted"/>
<dbReference type="PROSITE" id="PS00455">
    <property type="entry name" value="AMP_BINDING"/>
    <property type="match status" value="1"/>
</dbReference>
<evidence type="ECO:0000313" key="4">
    <source>
        <dbReference type="EMBL" id="MCW7752799.1"/>
    </source>
</evidence>
<gene>
    <name evidence="4" type="ORF">OOT00_02220</name>
</gene>
<keyword evidence="2" id="KW-0067">ATP-binding</keyword>
<accession>A0ABT3N5R6</accession>
<dbReference type="PANTHER" id="PTHR43272:SF33">
    <property type="entry name" value="AMP-BINDING DOMAIN-CONTAINING PROTEIN-RELATED"/>
    <property type="match status" value="1"/>
</dbReference>
<evidence type="ECO:0000256" key="2">
    <source>
        <dbReference type="ARBA" id="ARBA00022840"/>
    </source>
</evidence>
<name>A0ABT3N5R6_9BACT</name>
<dbReference type="SUPFAM" id="SSF56801">
    <property type="entry name" value="Acetyl-CoA synthetase-like"/>
    <property type="match status" value="1"/>
</dbReference>
<organism evidence="4 5">
    <name type="scientific">Desulfobotulus pelophilus</name>
    <dbReference type="NCBI Taxonomy" id="2823377"/>
    <lineage>
        <taxon>Bacteria</taxon>
        <taxon>Pseudomonadati</taxon>
        <taxon>Thermodesulfobacteriota</taxon>
        <taxon>Desulfobacteria</taxon>
        <taxon>Desulfobacterales</taxon>
        <taxon>Desulfobacteraceae</taxon>
        <taxon>Desulfobotulus</taxon>
    </lineage>
</organism>
<evidence type="ECO:0000313" key="5">
    <source>
        <dbReference type="Proteomes" id="UP001209681"/>
    </source>
</evidence>